<accession>A0A6P7GUY7</accession>
<organism evidence="1">
    <name type="scientific">Diabrotica virgifera virgifera</name>
    <name type="common">western corn rootworm</name>
    <dbReference type="NCBI Taxonomy" id="50390"/>
    <lineage>
        <taxon>Eukaryota</taxon>
        <taxon>Metazoa</taxon>
        <taxon>Ecdysozoa</taxon>
        <taxon>Arthropoda</taxon>
        <taxon>Hexapoda</taxon>
        <taxon>Insecta</taxon>
        <taxon>Pterygota</taxon>
        <taxon>Neoptera</taxon>
        <taxon>Endopterygota</taxon>
        <taxon>Coleoptera</taxon>
        <taxon>Polyphaga</taxon>
        <taxon>Cucujiformia</taxon>
        <taxon>Chrysomeloidea</taxon>
        <taxon>Chrysomelidae</taxon>
        <taxon>Galerucinae</taxon>
        <taxon>Diabroticina</taxon>
        <taxon>Diabroticites</taxon>
        <taxon>Diabrotica</taxon>
    </lineage>
</organism>
<dbReference type="InParanoid" id="A0A6P7GUY7"/>
<reference evidence="1" key="1">
    <citation type="submission" date="2025-08" db="UniProtKB">
        <authorList>
            <consortium name="RefSeq"/>
        </authorList>
    </citation>
    <scope>IDENTIFICATION</scope>
    <source>
        <tissue evidence="1">Whole insect</tissue>
    </source>
</reference>
<dbReference type="AlphaFoldDB" id="A0A6P7GUY7"/>
<evidence type="ECO:0000313" key="1">
    <source>
        <dbReference type="RefSeq" id="XP_028153561.1"/>
    </source>
</evidence>
<dbReference type="GO" id="GO:0071897">
    <property type="term" value="P:DNA biosynthetic process"/>
    <property type="evidence" value="ECO:0007669"/>
    <property type="project" value="UniProtKB-ARBA"/>
</dbReference>
<sequence length="164" mass="19104">MAIELNKTNLTFNKPLYIGMSILDISKVCMYDFHYNFMLPTVGIENLKLMYGDTDSFIYEVTCDDVYRDVIQTNLSKFDTSDYAEDNPYNMPQVNKKVLGLMKDEANGRIITHFVGLRSKMYPFKLQYTNEERQTLWQKYKNTMDDATIEKIVNNLGVTKKSKG</sequence>
<dbReference type="InterPro" id="IPR043502">
    <property type="entry name" value="DNA/RNA_pol_sf"/>
</dbReference>
<dbReference type="RefSeq" id="XP_028153561.1">
    <property type="nucleotide sequence ID" value="XM_028297760.1"/>
</dbReference>
<proteinExistence type="predicted"/>
<dbReference type="Gene3D" id="3.90.1600.10">
    <property type="entry name" value="Palm domain of DNA polymerase"/>
    <property type="match status" value="1"/>
</dbReference>
<name>A0A6P7GUY7_DIAVI</name>
<dbReference type="PANTHER" id="PTHR31511:SF12">
    <property type="entry name" value="RHO TERMINATION FACTOR N-TERMINAL DOMAIN-CONTAINING PROTEIN"/>
    <property type="match status" value="1"/>
</dbReference>
<dbReference type="PANTHER" id="PTHR31511">
    <property type="entry name" value="PROTEIN CBG23764"/>
    <property type="match status" value="1"/>
</dbReference>
<gene>
    <name evidence="1" type="primary">LOC114347027</name>
</gene>
<protein>
    <submittedName>
        <fullName evidence="1">Uncharacterized protein LOC114347027</fullName>
    </submittedName>
</protein>
<dbReference type="SUPFAM" id="SSF56672">
    <property type="entry name" value="DNA/RNA polymerases"/>
    <property type="match status" value="1"/>
</dbReference>
<dbReference type="InterPro" id="IPR023211">
    <property type="entry name" value="DNA_pol_palm_dom_sf"/>
</dbReference>